<accession>A0A6A6BD97</accession>
<evidence type="ECO:0000313" key="1">
    <source>
        <dbReference type="EMBL" id="KAF2141568.1"/>
    </source>
</evidence>
<dbReference type="AlphaFoldDB" id="A0A6A6BD97"/>
<name>A0A6A6BD97_9PEZI</name>
<proteinExistence type="predicted"/>
<dbReference type="GeneID" id="54300198"/>
<gene>
    <name evidence="1" type="ORF">K452DRAFT_30324</name>
</gene>
<organism evidence="1 2">
    <name type="scientific">Aplosporella prunicola CBS 121167</name>
    <dbReference type="NCBI Taxonomy" id="1176127"/>
    <lineage>
        <taxon>Eukaryota</taxon>
        <taxon>Fungi</taxon>
        <taxon>Dikarya</taxon>
        <taxon>Ascomycota</taxon>
        <taxon>Pezizomycotina</taxon>
        <taxon>Dothideomycetes</taxon>
        <taxon>Dothideomycetes incertae sedis</taxon>
        <taxon>Botryosphaeriales</taxon>
        <taxon>Aplosporellaceae</taxon>
        <taxon>Aplosporella</taxon>
    </lineage>
</organism>
<dbReference type="RefSeq" id="XP_033397281.1">
    <property type="nucleotide sequence ID" value="XM_033542701.1"/>
</dbReference>
<dbReference type="Proteomes" id="UP000799438">
    <property type="component" value="Unassembled WGS sequence"/>
</dbReference>
<evidence type="ECO:0000313" key="2">
    <source>
        <dbReference type="Proteomes" id="UP000799438"/>
    </source>
</evidence>
<reference evidence="1" key="1">
    <citation type="journal article" date="2020" name="Stud. Mycol.">
        <title>101 Dothideomycetes genomes: a test case for predicting lifestyles and emergence of pathogens.</title>
        <authorList>
            <person name="Haridas S."/>
            <person name="Albert R."/>
            <person name="Binder M."/>
            <person name="Bloem J."/>
            <person name="Labutti K."/>
            <person name="Salamov A."/>
            <person name="Andreopoulos B."/>
            <person name="Baker S."/>
            <person name="Barry K."/>
            <person name="Bills G."/>
            <person name="Bluhm B."/>
            <person name="Cannon C."/>
            <person name="Castanera R."/>
            <person name="Culley D."/>
            <person name="Daum C."/>
            <person name="Ezra D."/>
            <person name="Gonzalez J."/>
            <person name="Henrissat B."/>
            <person name="Kuo A."/>
            <person name="Liang C."/>
            <person name="Lipzen A."/>
            <person name="Lutzoni F."/>
            <person name="Magnuson J."/>
            <person name="Mondo S."/>
            <person name="Nolan M."/>
            <person name="Ohm R."/>
            <person name="Pangilinan J."/>
            <person name="Park H.-J."/>
            <person name="Ramirez L."/>
            <person name="Alfaro M."/>
            <person name="Sun H."/>
            <person name="Tritt A."/>
            <person name="Yoshinaga Y."/>
            <person name="Zwiers L.-H."/>
            <person name="Turgeon B."/>
            <person name="Goodwin S."/>
            <person name="Spatafora J."/>
            <person name="Crous P."/>
            <person name="Grigoriev I."/>
        </authorList>
    </citation>
    <scope>NUCLEOTIDE SEQUENCE</scope>
    <source>
        <strain evidence="1">CBS 121167</strain>
    </source>
</reference>
<keyword evidence="2" id="KW-1185">Reference proteome</keyword>
<protein>
    <submittedName>
        <fullName evidence="1">Uncharacterized protein</fullName>
    </submittedName>
</protein>
<sequence>MLIGDTRWSGWTGWSSRSRSRTLAVAGSLQLQHITSFVAEACIDIKRAAAPAPAAVVARLRHTYPPTTTTRKNPYPRPVPTYLRTLRSRPTPEQPNMYITTVIMSVFALLSSSTSTNGNTNTNGTLASSSDSANTQTFLLDNFVLHDPSGEPGNYIRTLNFDVSAADSADKDDDDKASNDDASDAKNHALVHCAASWDYRMDGYPRGYVRVSSALCAE</sequence>
<dbReference type="EMBL" id="ML995486">
    <property type="protein sequence ID" value="KAF2141568.1"/>
    <property type="molecule type" value="Genomic_DNA"/>
</dbReference>